<evidence type="ECO:0000256" key="2">
    <source>
        <dbReference type="ARBA" id="ARBA00011900"/>
    </source>
</evidence>
<keyword evidence="3 7" id="KW-0489">Methyltransferase</keyword>
<dbReference type="EC" id="2.1.1.72" evidence="2"/>
<reference evidence="7 8" key="1">
    <citation type="submission" date="2018-11" db="EMBL/GenBank/DDBJ databases">
        <title>Genomic Encyclopedia of Type Strains, Phase IV (KMG-IV): sequencing the most valuable type-strain genomes for metagenomic binning, comparative biology and taxonomic classification.</title>
        <authorList>
            <person name="Goeker M."/>
        </authorList>
    </citation>
    <scope>NUCLEOTIDE SEQUENCE [LARGE SCALE GENOMIC DNA]</scope>
    <source>
        <strain evidence="7 8">DSM 100316</strain>
    </source>
</reference>
<dbReference type="PRINTS" id="PR00507">
    <property type="entry name" value="N12N6MTFRASE"/>
</dbReference>
<keyword evidence="8" id="KW-1185">Reference proteome</keyword>
<dbReference type="AlphaFoldDB" id="A0A3N2E129"/>
<dbReference type="EMBL" id="RKHR01000003">
    <property type="protein sequence ID" value="ROS05737.1"/>
    <property type="molecule type" value="Genomic_DNA"/>
</dbReference>
<comment type="caution">
    <text evidence="7">The sequence shown here is derived from an EMBL/GenBank/DDBJ whole genome shotgun (WGS) entry which is preliminary data.</text>
</comment>
<accession>A0A3N2E129</accession>
<dbReference type="OrthoDB" id="9784823at2"/>
<dbReference type="Pfam" id="PF02384">
    <property type="entry name" value="N6_Mtase"/>
    <property type="match status" value="1"/>
</dbReference>
<dbReference type="GO" id="GO:0003677">
    <property type="term" value="F:DNA binding"/>
    <property type="evidence" value="ECO:0007669"/>
    <property type="project" value="InterPro"/>
</dbReference>
<sequence length="419" mass="46810">MKRLAKHNQSIRSIFGSLDAELLQSAVDLDSIDDILRDCLSKEEMREAGSYFTGQLLATKLVNSFLAPITLNSIVLDPACGAGNLLIECSRKLGVKSKLSKTLLSWGKVLHGTDIHHHFIESAKLRIIIEAINRGVEIDCNLEEALLSLPNIKVGDALSVTEKELSQVTHIIMNPPFTTWPSPLENYWGKGKINAAGIIFDKYIRLLPKDSNIAAILPDVLRSGSSYHKFRSYVTTRIIASCDIWGAFNSKTDVDVFILSGYFGAKHKNKIEWHKPLNNYTPLSDLYDVNTGSLVAYRAPEEGPLHPYFDLKNSPAGKTVYKETKYRRFKGKVFKPPFVLVKRTSSPSNKNRASATIVNIEHPAAVENHMVVITPKSLKVEDCVSLLRVLCSEKTNDFLNDRARMRHLTIGVIKDIPID</sequence>
<dbReference type="GO" id="GO:0009007">
    <property type="term" value="F:site-specific DNA-methyltransferase (adenine-specific) activity"/>
    <property type="evidence" value="ECO:0007669"/>
    <property type="project" value="UniProtKB-EC"/>
</dbReference>
<evidence type="ECO:0000256" key="3">
    <source>
        <dbReference type="ARBA" id="ARBA00022603"/>
    </source>
</evidence>
<dbReference type="InterPro" id="IPR029063">
    <property type="entry name" value="SAM-dependent_MTases_sf"/>
</dbReference>
<evidence type="ECO:0000256" key="4">
    <source>
        <dbReference type="ARBA" id="ARBA00022679"/>
    </source>
</evidence>
<evidence type="ECO:0000313" key="7">
    <source>
        <dbReference type="EMBL" id="ROS05737.1"/>
    </source>
</evidence>
<dbReference type="RefSeq" id="WP_123711633.1">
    <property type="nucleotide sequence ID" value="NZ_RKHR01000003.1"/>
</dbReference>
<comment type="catalytic activity">
    <reaction evidence="5">
        <text>a 2'-deoxyadenosine in DNA + S-adenosyl-L-methionine = an N(6)-methyl-2'-deoxyadenosine in DNA + S-adenosyl-L-homocysteine + H(+)</text>
        <dbReference type="Rhea" id="RHEA:15197"/>
        <dbReference type="Rhea" id="RHEA-COMP:12418"/>
        <dbReference type="Rhea" id="RHEA-COMP:12419"/>
        <dbReference type="ChEBI" id="CHEBI:15378"/>
        <dbReference type="ChEBI" id="CHEBI:57856"/>
        <dbReference type="ChEBI" id="CHEBI:59789"/>
        <dbReference type="ChEBI" id="CHEBI:90615"/>
        <dbReference type="ChEBI" id="CHEBI:90616"/>
        <dbReference type="EC" id="2.1.1.72"/>
    </reaction>
</comment>
<keyword evidence="4" id="KW-0808">Transferase</keyword>
<evidence type="ECO:0000256" key="5">
    <source>
        <dbReference type="ARBA" id="ARBA00047942"/>
    </source>
</evidence>
<protein>
    <recommendedName>
        <fullName evidence="2">site-specific DNA-methyltransferase (adenine-specific)</fullName>
        <ecNumber evidence="2">2.1.1.72</ecNumber>
    </recommendedName>
</protein>
<gene>
    <name evidence="7" type="ORF">EDC56_1288</name>
</gene>
<evidence type="ECO:0000313" key="8">
    <source>
        <dbReference type="Proteomes" id="UP000275394"/>
    </source>
</evidence>
<feature type="domain" description="DNA methylase adenine-specific" evidence="6">
    <location>
        <begin position="41"/>
        <end position="179"/>
    </location>
</feature>
<dbReference type="Proteomes" id="UP000275394">
    <property type="component" value="Unassembled WGS sequence"/>
</dbReference>
<organism evidence="7 8">
    <name type="scientific">Sinobacterium caligoides</name>
    <dbReference type="NCBI Taxonomy" id="933926"/>
    <lineage>
        <taxon>Bacteria</taxon>
        <taxon>Pseudomonadati</taxon>
        <taxon>Pseudomonadota</taxon>
        <taxon>Gammaproteobacteria</taxon>
        <taxon>Cellvibrionales</taxon>
        <taxon>Spongiibacteraceae</taxon>
        <taxon>Sinobacterium</taxon>
    </lineage>
</organism>
<dbReference type="PANTHER" id="PTHR33841:SF1">
    <property type="entry name" value="DNA METHYLTRANSFERASE A"/>
    <property type="match status" value="1"/>
</dbReference>
<dbReference type="SUPFAM" id="SSF53335">
    <property type="entry name" value="S-adenosyl-L-methionine-dependent methyltransferases"/>
    <property type="match status" value="1"/>
</dbReference>
<comment type="similarity">
    <text evidence="1">Belongs to the N(4)/N(6)-methyltransferase family.</text>
</comment>
<evidence type="ECO:0000259" key="6">
    <source>
        <dbReference type="Pfam" id="PF02384"/>
    </source>
</evidence>
<dbReference type="InterPro" id="IPR050953">
    <property type="entry name" value="N4_N6_ade-DNA_methylase"/>
</dbReference>
<proteinExistence type="inferred from homology"/>
<dbReference type="PANTHER" id="PTHR33841">
    <property type="entry name" value="DNA METHYLTRANSFERASE YEEA-RELATED"/>
    <property type="match status" value="1"/>
</dbReference>
<dbReference type="GO" id="GO:0008170">
    <property type="term" value="F:N-methyltransferase activity"/>
    <property type="evidence" value="ECO:0007669"/>
    <property type="project" value="InterPro"/>
</dbReference>
<dbReference type="GO" id="GO:0032259">
    <property type="term" value="P:methylation"/>
    <property type="evidence" value="ECO:0007669"/>
    <property type="project" value="UniProtKB-KW"/>
</dbReference>
<dbReference type="Gene3D" id="3.40.50.150">
    <property type="entry name" value="Vaccinia Virus protein VP39"/>
    <property type="match status" value="1"/>
</dbReference>
<name>A0A3N2E129_9GAMM</name>
<dbReference type="InterPro" id="IPR003356">
    <property type="entry name" value="DNA_methylase_A-5"/>
</dbReference>
<evidence type="ECO:0000256" key="1">
    <source>
        <dbReference type="ARBA" id="ARBA00006594"/>
    </source>
</evidence>